<dbReference type="PROSITE" id="PS50297">
    <property type="entry name" value="ANK_REP_REGION"/>
    <property type="match status" value="1"/>
</dbReference>
<dbReference type="Gene3D" id="3.40.50.300">
    <property type="entry name" value="P-loop containing nucleotide triphosphate hydrolases"/>
    <property type="match status" value="1"/>
</dbReference>
<dbReference type="InterPro" id="IPR002110">
    <property type="entry name" value="Ankyrin_rpt"/>
</dbReference>
<evidence type="ECO:0000256" key="3">
    <source>
        <dbReference type="SAM" id="MobiDB-lite"/>
    </source>
</evidence>
<dbReference type="InterPro" id="IPR027417">
    <property type="entry name" value="P-loop_NTPase"/>
</dbReference>
<dbReference type="InterPro" id="IPR029058">
    <property type="entry name" value="AB_hydrolase_fold"/>
</dbReference>
<dbReference type="SMART" id="SM00248">
    <property type="entry name" value="ANK"/>
    <property type="match status" value="9"/>
</dbReference>
<dbReference type="Pfam" id="PF24883">
    <property type="entry name" value="NPHP3_N"/>
    <property type="match status" value="1"/>
</dbReference>
<proteinExistence type="predicted"/>
<reference evidence="5" key="1">
    <citation type="journal article" date="2023" name="Mol. Phylogenet. Evol.">
        <title>Genome-scale phylogeny and comparative genomics of the fungal order Sordariales.</title>
        <authorList>
            <person name="Hensen N."/>
            <person name="Bonometti L."/>
            <person name="Westerberg I."/>
            <person name="Brannstrom I.O."/>
            <person name="Guillou S."/>
            <person name="Cros-Aarteil S."/>
            <person name="Calhoun S."/>
            <person name="Haridas S."/>
            <person name="Kuo A."/>
            <person name="Mondo S."/>
            <person name="Pangilinan J."/>
            <person name="Riley R."/>
            <person name="LaButti K."/>
            <person name="Andreopoulos B."/>
            <person name="Lipzen A."/>
            <person name="Chen C."/>
            <person name="Yan M."/>
            <person name="Daum C."/>
            <person name="Ng V."/>
            <person name="Clum A."/>
            <person name="Steindorff A."/>
            <person name="Ohm R.A."/>
            <person name="Martin F."/>
            <person name="Silar P."/>
            <person name="Natvig D.O."/>
            <person name="Lalanne C."/>
            <person name="Gautier V."/>
            <person name="Ament-Velasquez S.L."/>
            <person name="Kruys A."/>
            <person name="Hutchinson M.I."/>
            <person name="Powell A.J."/>
            <person name="Barry K."/>
            <person name="Miller A.N."/>
            <person name="Grigoriev I.V."/>
            <person name="Debuchy R."/>
            <person name="Gladieux P."/>
            <person name="Hiltunen Thoren M."/>
            <person name="Johannesson H."/>
        </authorList>
    </citation>
    <scope>NUCLEOTIDE SEQUENCE</scope>
    <source>
        <strain evidence="5">FGSC 1904</strain>
    </source>
</reference>
<organism evidence="5 6">
    <name type="scientific">Sordaria brevicollis</name>
    <dbReference type="NCBI Taxonomy" id="83679"/>
    <lineage>
        <taxon>Eukaryota</taxon>
        <taxon>Fungi</taxon>
        <taxon>Dikarya</taxon>
        <taxon>Ascomycota</taxon>
        <taxon>Pezizomycotina</taxon>
        <taxon>Sordariomycetes</taxon>
        <taxon>Sordariomycetidae</taxon>
        <taxon>Sordariales</taxon>
        <taxon>Sordariaceae</taxon>
        <taxon>Sordaria</taxon>
    </lineage>
</organism>
<accession>A0AAE0UE46</accession>
<dbReference type="Gene3D" id="3.40.50.1820">
    <property type="entry name" value="alpha/beta hydrolase"/>
    <property type="match status" value="1"/>
</dbReference>
<feature type="region of interest" description="Disordered" evidence="3">
    <location>
        <begin position="1"/>
        <end position="32"/>
    </location>
</feature>
<sequence>MSSFLRKLRPSRQSKQPLHPPESPDFDKASQFTVTSGSTNESLLSPVSRSSSPFISSSDSFRHAIKGSKSLGPPKFPDGIEVWHDCEDAEVDICFIHGLTGDRNRTWKADDQPEPWPKVLLPPKIPKARILTYGYDAYVIARDGSGASSNRLSDHAHNLINDLAGDRARSNATPTGRPIIFVTHSLGGLVCKKGLLISRNSSRPRHREIFESTRGVIFLGTPHRGSWFADRAQKPVSLLGIFKSSNRALLDVLGTNSELLEDINSGFFEMVRVEPQIRVQCFFEELYTVGDMKVVTKSSATFDGDSGISIHANHREMVRFSSDADTGFTRVLDVLLGWMREPLMDTNVIQAGNFQAQNSVSSPMAAAHSKSTKERLPASVEEVPLAFVEDAVPASMEEIPPTSKALPPAETLEACLHSLAFPSMQARYKDIEPAVSGTCTWFSEHPTYKRWIKSPQGLLWIMGNPGVGKSTLTKFAFEHGRSKAASGDDDPLVLSFFIHARGDELQKTPEGLFRALLHQIYAQEPSSLPQLTATFEENCKRYGRAGDAWRWHQRDLLENLESCLLRLVARRPVWIYIDALDELGKDQAVDTVQIFKNLLRSLGSNCDINNPSIGDASIPNLQFRLCFSCRYFPIINTDQSVMEINVAKENAHDIGTFVDEKLVSATSPQLLSSSIPTLIKEGANGVFLWASLVVAQVSQLHREGAGLKRIEAKIHAIPETLERLYQDMLGVMGAESLWLMQWVCFATRPLRLDELQWALTFDPDSPQHSLHECRESKSYVESLEGVRRQILNLSCGLVEVVSSDWGSYPFTIPPLTWSGNDYIPKVGKCYTVQFIHQSLKDFFLDHGLQALDPTSTTSQQATAVANLRLTKACLYLMTMKEVVEYYATDSTKRVAWQEVTDPDLAESIPREEFNDKLDGLRFPLFTSFPMLHYASAHWHEHAKWACSYGRSVVERSWPFNLWTSPVFIEMANRLNQLLGAEAPYNSSLRQFVQTQSSRAPAPTVLHFAARHGLTAVLDILRDRAASATTTTGSPFTVPFFGAITSTLIEEAARGDHEEILRMLMDGSDEILAGLTLFPSQKDLPLPFASPYLIHNPMPQSAISWAAWHGNLTIAKLLCERGFIDYPSHLSNALCFASERGDMAVIRFLVDKGATFGVETFKGAFMRSKEDVYRYPDRSLLELFSADILHHKRVDSLSDIAAYFSTNNLLRIRLEAFLAYSDQDWRGRLLHDLAGHWYNETISSLDAAAAAQIITQAGPVDVNWSGDRGYRRFARITPLELAAEYRDVPFLQVLVEAGADLGRTCSGSTALIQAVAYRQGNEDVKCRRDDNVGFLLRMGAHPNQADEHGWTPLLHAKGADIYKLLLDAGADIEWETPSGKTALVAAVETALTIFGGSRLYLDGIRYLVSRGANIHRKPLIAEGVKVVTNPSSKPSSRTPDSWSPAIEQCLEVLLDLGADIDMANKEGETPLLIAVKGSPETRDMPRMANWPCIRFLARKGANMCSVPIIGITIDIYERNSRHIVELLLELGADVNAPYNGQTPLQLAIPRRDISRSRWDYRDIGMLLKWGASLEGTYLRARNELLDIERGLPEF</sequence>
<dbReference type="EMBL" id="JAUTDP010000003">
    <property type="protein sequence ID" value="KAK3400792.1"/>
    <property type="molecule type" value="Genomic_DNA"/>
</dbReference>
<gene>
    <name evidence="5" type="ORF">B0T20DRAFT_153255</name>
</gene>
<keyword evidence="6" id="KW-1185">Reference proteome</keyword>
<dbReference type="SUPFAM" id="SSF48403">
    <property type="entry name" value="Ankyrin repeat"/>
    <property type="match status" value="1"/>
</dbReference>
<dbReference type="InterPro" id="IPR056884">
    <property type="entry name" value="NPHP3-like_N"/>
</dbReference>
<evidence type="ECO:0000313" key="5">
    <source>
        <dbReference type="EMBL" id="KAK3400792.1"/>
    </source>
</evidence>
<dbReference type="Proteomes" id="UP001281003">
    <property type="component" value="Unassembled WGS sequence"/>
</dbReference>
<dbReference type="SUPFAM" id="SSF53474">
    <property type="entry name" value="alpha/beta-Hydrolases"/>
    <property type="match status" value="1"/>
</dbReference>
<dbReference type="PANTHER" id="PTHR10039:SF5">
    <property type="entry name" value="NACHT DOMAIN-CONTAINING PROTEIN"/>
    <property type="match status" value="1"/>
</dbReference>
<evidence type="ECO:0000256" key="2">
    <source>
        <dbReference type="PROSITE-ProRule" id="PRU00023"/>
    </source>
</evidence>
<comment type="caution">
    <text evidence="5">The sequence shown here is derived from an EMBL/GenBank/DDBJ whole genome shotgun (WGS) entry which is preliminary data.</text>
</comment>
<dbReference type="PROSITE" id="PS50088">
    <property type="entry name" value="ANK_REPEAT"/>
    <property type="match status" value="1"/>
</dbReference>
<protein>
    <recommendedName>
        <fullName evidence="4">Nephrocystin 3-like N-terminal domain-containing protein</fullName>
    </recommendedName>
</protein>
<keyword evidence="1" id="KW-0677">Repeat</keyword>
<dbReference type="Pfam" id="PF12796">
    <property type="entry name" value="Ank_2"/>
    <property type="match status" value="1"/>
</dbReference>
<keyword evidence="2" id="KW-0040">ANK repeat</keyword>
<name>A0AAE0UE46_SORBR</name>
<feature type="repeat" description="ANK" evidence="2">
    <location>
        <begin position="1273"/>
        <end position="1305"/>
    </location>
</feature>
<feature type="domain" description="Nephrocystin 3-like N-terminal" evidence="4">
    <location>
        <begin position="437"/>
        <end position="606"/>
    </location>
</feature>
<evidence type="ECO:0000259" key="4">
    <source>
        <dbReference type="Pfam" id="PF24883"/>
    </source>
</evidence>
<evidence type="ECO:0000313" key="6">
    <source>
        <dbReference type="Proteomes" id="UP001281003"/>
    </source>
</evidence>
<feature type="compositionally biased region" description="Basic residues" evidence="3">
    <location>
        <begin position="1"/>
        <end position="12"/>
    </location>
</feature>
<evidence type="ECO:0000256" key="1">
    <source>
        <dbReference type="ARBA" id="ARBA00022737"/>
    </source>
</evidence>
<dbReference type="PANTHER" id="PTHR10039">
    <property type="entry name" value="AMELOGENIN"/>
    <property type="match status" value="1"/>
</dbReference>
<reference evidence="5" key="2">
    <citation type="submission" date="2023-07" db="EMBL/GenBank/DDBJ databases">
        <authorList>
            <consortium name="Lawrence Berkeley National Laboratory"/>
            <person name="Haridas S."/>
            <person name="Hensen N."/>
            <person name="Bonometti L."/>
            <person name="Westerberg I."/>
            <person name="Brannstrom I.O."/>
            <person name="Guillou S."/>
            <person name="Cros-Aarteil S."/>
            <person name="Calhoun S."/>
            <person name="Kuo A."/>
            <person name="Mondo S."/>
            <person name="Pangilinan J."/>
            <person name="Riley R."/>
            <person name="LaButti K."/>
            <person name="Andreopoulos B."/>
            <person name="Lipzen A."/>
            <person name="Chen C."/>
            <person name="Yanf M."/>
            <person name="Daum C."/>
            <person name="Ng V."/>
            <person name="Clum A."/>
            <person name="Steindorff A."/>
            <person name="Ohm R."/>
            <person name="Martin F."/>
            <person name="Silar P."/>
            <person name="Natvig D."/>
            <person name="Lalanne C."/>
            <person name="Gautier V."/>
            <person name="Ament-velasquez S.L."/>
            <person name="Kruys A."/>
            <person name="Hutchinson M.I."/>
            <person name="Powell A.J."/>
            <person name="Barry K."/>
            <person name="Miller A.N."/>
            <person name="Grigoriev I.V."/>
            <person name="Debuchy R."/>
            <person name="Gladieux P."/>
            <person name="Thoren M.H."/>
            <person name="Johannesson H."/>
        </authorList>
    </citation>
    <scope>NUCLEOTIDE SEQUENCE</scope>
    <source>
        <strain evidence="5">FGSC 1904</strain>
    </source>
</reference>
<dbReference type="Gene3D" id="1.25.40.20">
    <property type="entry name" value="Ankyrin repeat-containing domain"/>
    <property type="match status" value="3"/>
</dbReference>
<dbReference type="InterPro" id="IPR036770">
    <property type="entry name" value="Ankyrin_rpt-contain_sf"/>
</dbReference>